<dbReference type="InterPro" id="IPR003849">
    <property type="entry name" value="Preprotein_translocase_YajC"/>
</dbReference>
<sequence>MDIWAQYSMPLMILGVFAVMYFFSIRPARKEEKRKKEMLDALKKGDTVITSAGIIGSVHAVKEDTVILNVGDNTRMELLRSAIQEVRGRSSTEKAEKKEGK</sequence>
<dbReference type="PRINTS" id="PR01853">
    <property type="entry name" value="YAJCTRNLCASE"/>
</dbReference>
<keyword evidence="10 11" id="KW-0472">Membrane</keyword>
<evidence type="ECO:0000256" key="7">
    <source>
        <dbReference type="ARBA" id="ARBA00022927"/>
    </source>
</evidence>
<evidence type="ECO:0000256" key="10">
    <source>
        <dbReference type="ARBA" id="ARBA00023136"/>
    </source>
</evidence>
<dbReference type="AlphaFoldDB" id="A0A833GZD7"/>
<comment type="similarity">
    <text evidence="2">Belongs to the YajC family.</text>
</comment>
<dbReference type="EMBL" id="WBUI01000018">
    <property type="protein sequence ID" value="KAB2930762.1"/>
    <property type="molecule type" value="Genomic_DNA"/>
</dbReference>
<evidence type="ECO:0000256" key="1">
    <source>
        <dbReference type="ARBA" id="ARBA00004162"/>
    </source>
</evidence>
<keyword evidence="4" id="KW-0813">Transport</keyword>
<evidence type="ECO:0000256" key="8">
    <source>
        <dbReference type="ARBA" id="ARBA00022989"/>
    </source>
</evidence>
<evidence type="ECO:0000313" key="13">
    <source>
        <dbReference type="Proteomes" id="UP000460298"/>
    </source>
</evidence>
<comment type="subcellular location">
    <subcellularLocation>
        <location evidence="1">Cell membrane</location>
        <topology evidence="1">Single-pass membrane protein</topology>
    </subcellularLocation>
</comment>
<keyword evidence="8 11" id="KW-1133">Transmembrane helix</keyword>
<evidence type="ECO:0000256" key="11">
    <source>
        <dbReference type="SAM" id="Phobius"/>
    </source>
</evidence>
<evidence type="ECO:0000256" key="5">
    <source>
        <dbReference type="ARBA" id="ARBA00022475"/>
    </source>
</evidence>
<comment type="caution">
    <text evidence="12">The sequence shown here is derived from an EMBL/GenBank/DDBJ whole genome shotgun (WGS) entry which is preliminary data.</text>
</comment>
<dbReference type="PANTHER" id="PTHR33909:SF1">
    <property type="entry name" value="SEC TRANSLOCON ACCESSORY COMPLEX SUBUNIT YAJC"/>
    <property type="match status" value="1"/>
</dbReference>
<organism evidence="12 13">
    <name type="scientific">Leptonema illini</name>
    <dbReference type="NCBI Taxonomy" id="183"/>
    <lineage>
        <taxon>Bacteria</taxon>
        <taxon>Pseudomonadati</taxon>
        <taxon>Spirochaetota</taxon>
        <taxon>Spirochaetia</taxon>
        <taxon>Leptospirales</taxon>
        <taxon>Leptospiraceae</taxon>
        <taxon>Leptonema</taxon>
    </lineage>
</organism>
<proteinExistence type="inferred from homology"/>
<dbReference type="GO" id="GO:0015031">
    <property type="term" value="P:protein transport"/>
    <property type="evidence" value="ECO:0007669"/>
    <property type="project" value="UniProtKB-KW"/>
</dbReference>
<feature type="transmembrane region" description="Helical" evidence="11">
    <location>
        <begin position="6"/>
        <end position="25"/>
    </location>
</feature>
<evidence type="ECO:0000256" key="6">
    <source>
        <dbReference type="ARBA" id="ARBA00022692"/>
    </source>
</evidence>
<evidence type="ECO:0000256" key="3">
    <source>
        <dbReference type="ARBA" id="ARBA00014962"/>
    </source>
</evidence>
<dbReference type="Pfam" id="PF02699">
    <property type="entry name" value="YajC"/>
    <property type="match status" value="1"/>
</dbReference>
<keyword evidence="7" id="KW-0653">Protein transport</keyword>
<evidence type="ECO:0000256" key="9">
    <source>
        <dbReference type="ARBA" id="ARBA00023010"/>
    </source>
</evidence>
<keyword evidence="9" id="KW-0811">Translocation</keyword>
<dbReference type="GO" id="GO:0005886">
    <property type="term" value="C:plasma membrane"/>
    <property type="evidence" value="ECO:0007669"/>
    <property type="project" value="UniProtKB-SubCell"/>
</dbReference>
<dbReference type="OrthoDB" id="9800132at2"/>
<dbReference type="PANTHER" id="PTHR33909">
    <property type="entry name" value="SEC TRANSLOCON ACCESSORY COMPLEX SUBUNIT YAJC"/>
    <property type="match status" value="1"/>
</dbReference>
<dbReference type="SMART" id="SM01323">
    <property type="entry name" value="YajC"/>
    <property type="match status" value="1"/>
</dbReference>
<accession>A0A833GZD7</accession>
<reference evidence="12 13" key="1">
    <citation type="submission" date="2019-10" db="EMBL/GenBank/DDBJ databases">
        <title>Extracellular Electron Transfer in a Candidatus Methanoperedens spp. Enrichment Culture.</title>
        <authorList>
            <person name="Berger S."/>
            <person name="Rangel Shaw D."/>
            <person name="Berben T."/>
            <person name="In 'T Zandt M."/>
            <person name="Frank J."/>
            <person name="Reimann J."/>
            <person name="Jetten M.S.M."/>
            <person name="Welte C.U."/>
        </authorList>
    </citation>
    <scope>NUCLEOTIDE SEQUENCE [LARGE SCALE GENOMIC DNA]</scope>
    <source>
        <strain evidence="12">SB12</strain>
    </source>
</reference>
<dbReference type="Proteomes" id="UP000460298">
    <property type="component" value="Unassembled WGS sequence"/>
</dbReference>
<name>A0A833GZD7_9LEPT</name>
<keyword evidence="6 11" id="KW-0812">Transmembrane</keyword>
<protein>
    <recommendedName>
        <fullName evidence="3">Sec translocon accessory complex subunit YajC</fullName>
    </recommendedName>
</protein>
<evidence type="ECO:0000256" key="2">
    <source>
        <dbReference type="ARBA" id="ARBA00006742"/>
    </source>
</evidence>
<dbReference type="NCBIfam" id="TIGR00739">
    <property type="entry name" value="yajC"/>
    <property type="match status" value="1"/>
</dbReference>
<evidence type="ECO:0000256" key="4">
    <source>
        <dbReference type="ARBA" id="ARBA00022448"/>
    </source>
</evidence>
<keyword evidence="5" id="KW-1003">Cell membrane</keyword>
<gene>
    <name evidence="12" type="primary">yajC</name>
    <name evidence="12" type="ORF">F9K24_16055</name>
</gene>
<evidence type="ECO:0000313" key="12">
    <source>
        <dbReference type="EMBL" id="KAB2930762.1"/>
    </source>
</evidence>